<feature type="signal peptide" evidence="1">
    <location>
        <begin position="1"/>
        <end position="23"/>
    </location>
</feature>
<dbReference type="EMBL" id="JADIMH010000007">
    <property type="protein sequence ID" value="MBO8466366.1"/>
    <property type="molecule type" value="Genomic_DNA"/>
</dbReference>
<dbReference type="Proteomes" id="UP000823660">
    <property type="component" value="Unassembled WGS sequence"/>
</dbReference>
<dbReference type="Gene3D" id="1.20.120.1490">
    <property type="match status" value="1"/>
</dbReference>
<sequence length="183" mass="21202">MNILSKIILSTAVISAGSFSSFAQPGPEGTKKSPEEFISEHAGHIADELALDDSTREKFIGTFCRFHEEMHRLLNVPDKNNRPGDVRAQEKSSLSDKEIDRKIRDRFERRQKILDLQVRYYDEYRKFLNPRQVQKVYEMQHMHRDFNPGFRGCCDPSMHKGPRHDIRHHTGHGPVLRHSGPAL</sequence>
<evidence type="ECO:0000256" key="1">
    <source>
        <dbReference type="SAM" id="SignalP"/>
    </source>
</evidence>
<organism evidence="2 3">
    <name type="scientific">Candidatus Cryptobacteroides faecipullorum</name>
    <dbReference type="NCBI Taxonomy" id="2840764"/>
    <lineage>
        <taxon>Bacteria</taxon>
        <taxon>Pseudomonadati</taxon>
        <taxon>Bacteroidota</taxon>
        <taxon>Bacteroidia</taxon>
        <taxon>Bacteroidales</taxon>
        <taxon>Candidatus Cryptobacteroides</taxon>
    </lineage>
</organism>
<evidence type="ECO:0000313" key="2">
    <source>
        <dbReference type="EMBL" id="MBO8466366.1"/>
    </source>
</evidence>
<reference evidence="2" key="1">
    <citation type="submission" date="2020-10" db="EMBL/GenBank/DDBJ databases">
        <authorList>
            <person name="Gilroy R."/>
        </authorList>
    </citation>
    <scope>NUCLEOTIDE SEQUENCE</scope>
    <source>
        <strain evidence="2">B1-15692</strain>
    </source>
</reference>
<reference evidence="2" key="2">
    <citation type="journal article" date="2021" name="PeerJ">
        <title>Extensive microbial diversity within the chicken gut microbiome revealed by metagenomics and culture.</title>
        <authorList>
            <person name="Gilroy R."/>
            <person name="Ravi A."/>
            <person name="Getino M."/>
            <person name="Pursley I."/>
            <person name="Horton D.L."/>
            <person name="Alikhan N.F."/>
            <person name="Baker D."/>
            <person name="Gharbi K."/>
            <person name="Hall N."/>
            <person name="Watson M."/>
            <person name="Adriaenssens E.M."/>
            <person name="Foster-Nyarko E."/>
            <person name="Jarju S."/>
            <person name="Secka A."/>
            <person name="Antonio M."/>
            <person name="Oren A."/>
            <person name="Chaudhuri R.R."/>
            <person name="La Ragione R."/>
            <person name="Hildebrand F."/>
            <person name="Pallen M.J."/>
        </authorList>
    </citation>
    <scope>NUCLEOTIDE SEQUENCE</scope>
    <source>
        <strain evidence="2">B1-15692</strain>
    </source>
</reference>
<feature type="chain" id="PRO_5039590959" evidence="1">
    <location>
        <begin position="24"/>
        <end position="183"/>
    </location>
</feature>
<evidence type="ECO:0000313" key="3">
    <source>
        <dbReference type="Proteomes" id="UP000823660"/>
    </source>
</evidence>
<dbReference type="AlphaFoldDB" id="A0A9D9NAG8"/>
<keyword evidence="1" id="KW-0732">Signal</keyword>
<gene>
    <name evidence="2" type="ORF">IAB99_01210</name>
</gene>
<name>A0A9D9NAG8_9BACT</name>
<comment type="caution">
    <text evidence="2">The sequence shown here is derived from an EMBL/GenBank/DDBJ whole genome shotgun (WGS) entry which is preliminary data.</text>
</comment>
<accession>A0A9D9NAG8</accession>
<protein>
    <submittedName>
        <fullName evidence="2">Uncharacterized protein</fullName>
    </submittedName>
</protein>
<proteinExistence type="predicted"/>